<feature type="transmembrane region" description="Helical" evidence="2">
    <location>
        <begin position="121"/>
        <end position="141"/>
    </location>
</feature>
<keyword evidence="2" id="KW-1133">Transmembrane helix</keyword>
<reference evidence="5 6" key="1">
    <citation type="submission" date="2018-08" db="EMBL/GenBank/DDBJ databases">
        <title>A genome reference for cultivated species of the human gut microbiota.</title>
        <authorList>
            <person name="Zou Y."/>
            <person name="Xue W."/>
            <person name="Luo G."/>
        </authorList>
    </citation>
    <scope>NUCLEOTIDE SEQUENCE [LARGE SCALE GENOMIC DNA]</scope>
    <source>
        <strain evidence="5 6">AM12-10</strain>
    </source>
</reference>
<evidence type="ECO:0000313" key="5">
    <source>
        <dbReference type="EMBL" id="RHJ24705.1"/>
    </source>
</evidence>
<feature type="region of interest" description="Disordered" evidence="1">
    <location>
        <begin position="1"/>
        <end position="30"/>
    </location>
</feature>
<dbReference type="AlphaFoldDB" id="A0A0E2Z9H6"/>
<organism evidence="5 6">
    <name type="scientific">Bifidobacterium bifidum</name>
    <dbReference type="NCBI Taxonomy" id="1681"/>
    <lineage>
        <taxon>Bacteria</taxon>
        <taxon>Bacillati</taxon>
        <taxon>Actinomycetota</taxon>
        <taxon>Actinomycetes</taxon>
        <taxon>Bifidobacteriales</taxon>
        <taxon>Bifidobacteriaceae</taxon>
        <taxon>Bifidobacterium</taxon>
    </lineage>
</organism>
<dbReference type="Proteomes" id="UP000488776">
    <property type="component" value="Unassembled WGS sequence"/>
</dbReference>
<evidence type="ECO:0000313" key="3">
    <source>
        <dbReference type="EMBL" id="KAB7487716.1"/>
    </source>
</evidence>
<accession>A0A0E2Z9H6</accession>
<dbReference type="Proteomes" id="UP000283727">
    <property type="component" value="Unassembled WGS sequence"/>
</dbReference>
<dbReference type="EMBL" id="WDOP01000001">
    <property type="protein sequence ID" value="KAB7487716.1"/>
    <property type="molecule type" value="Genomic_DNA"/>
</dbReference>
<dbReference type="RefSeq" id="WP_003812941.1">
    <property type="nucleotide sequence ID" value="NZ_AP018132.1"/>
</dbReference>
<evidence type="ECO:0000313" key="4">
    <source>
        <dbReference type="EMBL" id="NGG36390.1"/>
    </source>
</evidence>
<dbReference type="EMBL" id="QRLR01000001">
    <property type="protein sequence ID" value="RHJ24705.1"/>
    <property type="molecule type" value="Genomic_DNA"/>
</dbReference>
<gene>
    <name evidence="5" type="ORF">DW137_01180</name>
    <name evidence="4" type="ORF">G5T23_04930</name>
    <name evidence="3" type="ORF">GBA83_02375</name>
</gene>
<feature type="transmembrane region" description="Helical" evidence="2">
    <location>
        <begin position="93"/>
        <end position="115"/>
    </location>
</feature>
<keyword evidence="2" id="KW-0472">Membrane</keyword>
<evidence type="ECO:0000313" key="6">
    <source>
        <dbReference type="Proteomes" id="UP000283727"/>
    </source>
</evidence>
<dbReference type="EMBL" id="JAAJBJ010000004">
    <property type="protein sequence ID" value="NGG36390.1"/>
    <property type="molecule type" value="Genomic_DNA"/>
</dbReference>
<dbReference type="Proteomes" id="UP000451386">
    <property type="component" value="Unassembled WGS sequence"/>
</dbReference>
<reference evidence="3 7" key="2">
    <citation type="journal article" date="2019" name="Nat. Med.">
        <title>A library of human gut bacterial isolates paired with longitudinal multiomics data enables mechanistic microbiome research.</title>
        <authorList>
            <person name="Poyet M."/>
            <person name="Groussin M."/>
            <person name="Gibbons S.M."/>
            <person name="Avila-Pacheco J."/>
            <person name="Jiang X."/>
            <person name="Kearney S.M."/>
            <person name="Perrotta A.R."/>
            <person name="Berdy B."/>
            <person name="Zhao S."/>
            <person name="Lieberman T.D."/>
            <person name="Swanson P.K."/>
            <person name="Smith M."/>
            <person name="Roesemann S."/>
            <person name="Alexander J.E."/>
            <person name="Rich S.A."/>
            <person name="Livny J."/>
            <person name="Vlamakis H."/>
            <person name="Clish C."/>
            <person name="Bullock K."/>
            <person name="Deik A."/>
            <person name="Scott J."/>
            <person name="Pierce K.A."/>
            <person name="Xavier R.J."/>
            <person name="Alm E.J."/>
        </authorList>
    </citation>
    <scope>NUCLEOTIDE SEQUENCE [LARGE SCALE GENOMIC DNA]</scope>
    <source>
        <strain evidence="3 7">BIOML-A13</strain>
    </source>
</reference>
<evidence type="ECO:0000313" key="7">
    <source>
        <dbReference type="Proteomes" id="UP000451386"/>
    </source>
</evidence>
<feature type="compositionally biased region" description="Basic residues" evidence="1">
    <location>
        <begin position="1"/>
        <end position="10"/>
    </location>
</feature>
<evidence type="ECO:0000256" key="2">
    <source>
        <dbReference type="SAM" id="Phobius"/>
    </source>
</evidence>
<reference evidence="4 8" key="3">
    <citation type="submission" date="2020-02" db="EMBL/GenBank/DDBJ databases">
        <title>Antibiotic susceptibility profiles of lactic acid bacteria isolated from the human vagina and genetic basis of atypical resistances.</title>
        <authorList>
            <person name="Sirichoat A."/>
            <person name="Florez A.B."/>
            <person name="Vazquez L."/>
            <person name="Buppasiri P."/>
            <person name="Panya M."/>
            <person name="Lulitanond V."/>
            <person name="Mayo B."/>
        </authorList>
    </citation>
    <scope>NUCLEOTIDE SEQUENCE [LARGE SCALE GENOMIC DNA]</scope>
    <source>
        <strain evidence="4 8">VA07-1AN</strain>
    </source>
</reference>
<comment type="caution">
    <text evidence="5">The sequence shown here is derived from an EMBL/GenBank/DDBJ whole genome shotgun (WGS) entry which is preliminary data.</text>
</comment>
<sequence>MPNRAERRKAAKDQRRGVPSQYDQTRGRARSGMLDEYALQEKSRRIQEGVDDSGVWKPSARTEVDEEVESVFEANPNYQDPKAFKAPHSVRQWFRVGSWTLIALSVIAFFVVMWLPTHPLWLILTVSVVFVVGVLSLFFTAGNYRNNPNLDANGTAV</sequence>
<evidence type="ECO:0000256" key="1">
    <source>
        <dbReference type="SAM" id="MobiDB-lite"/>
    </source>
</evidence>
<proteinExistence type="predicted"/>
<dbReference type="GeneID" id="93092492"/>
<evidence type="ECO:0000313" key="8">
    <source>
        <dbReference type="Proteomes" id="UP000488776"/>
    </source>
</evidence>
<dbReference type="OMA" id="VIMWLPS"/>
<name>A0A0E2Z9H6_BIFBI</name>
<protein>
    <submittedName>
        <fullName evidence="5">Tripartite tricarboxylate transporter TctB family protein</fullName>
    </submittedName>
</protein>
<keyword evidence="2" id="KW-0812">Transmembrane</keyword>